<accession>A0A392SES2</accession>
<organism evidence="1 2">
    <name type="scientific">Trifolium medium</name>
    <dbReference type="NCBI Taxonomy" id="97028"/>
    <lineage>
        <taxon>Eukaryota</taxon>
        <taxon>Viridiplantae</taxon>
        <taxon>Streptophyta</taxon>
        <taxon>Embryophyta</taxon>
        <taxon>Tracheophyta</taxon>
        <taxon>Spermatophyta</taxon>
        <taxon>Magnoliopsida</taxon>
        <taxon>eudicotyledons</taxon>
        <taxon>Gunneridae</taxon>
        <taxon>Pentapetalae</taxon>
        <taxon>rosids</taxon>
        <taxon>fabids</taxon>
        <taxon>Fabales</taxon>
        <taxon>Fabaceae</taxon>
        <taxon>Papilionoideae</taxon>
        <taxon>50 kb inversion clade</taxon>
        <taxon>NPAAA clade</taxon>
        <taxon>Hologalegina</taxon>
        <taxon>IRL clade</taxon>
        <taxon>Trifolieae</taxon>
        <taxon>Trifolium</taxon>
    </lineage>
</organism>
<keyword evidence="2" id="KW-1185">Reference proteome</keyword>
<dbReference type="EMBL" id="LXQA010356966">
    <property type="protein sequence ID" value="MCI46395.1"/>
    <property type="molecule type" value="Genomic_DNA"/>
</dbReference>
<reference evidence="1 2" key="1">
    <citation type="journal article" date="2018" name="Front. Plant Sci.">
        <title>Red Clover (Trifolium pratense) and Zigzag Clover (T. medium) - A Picture of Genomic Similarities and Differences.</title>
        <authorList>
            <person name="Dluhosova J."/>
            <person name="Istvanek J."/>
            <person name="Nedelnik J."/>
            <person name="Repkova J."/>
        </authorList>
    </citation>
    <scope>NUCLEOTIDE SEQUENCE [LARGE SCALE GENOMIC DNA]</scope>
    <source>
        <strain evidence="2">cv. 10/8</strain>
        <tissue evidence="1">Leaf</tissue>
    </source>
</reference>
<evidence type="ECO:0000313" key="1">
    <source>
        <dbReference type="EMBL" id="MCI46395.1"/>
    </source>
</evidence>
<dbReference type="Proteomes" id="UP000265520">
    <property type="component" value="Unassembled WGS sequence"/>
</dbReference>
<comment type="caution">
    <text evidence="1">The sequence shown here is derived from an EMBL/GenBank/DDBJ whole genome shotgun (WGS) entry which is preliminary data.</text>
</comment>
<name>A0A392SES2_9FABA</name>
<dbReference type="AlphaFoldDB" id="A0A392SES2"/>
<protein>
    <submittedName>
        <fullName evidence="1">Uncharacterized protein</fullName>
    </submittedName>
</protein>
<feature type="non-terminal residue" evidence="1">
    <location>
        <position position="1"/>
    </location>
</feature>
<evidence type="ECO:0000313" key="2">
    <source>
        <dbReference type="Proteomes" id="UP000265520"/>
    </source>
</evidence>
<proteinExistence type="predicted"/>
<sequence>FAFAGNLSRKSLQAKIDTFKGTCLCQTSSSTSSKLEVAEKSIADMHYELSYLDQDHTS</sequence>